<evidence type="ECO:0000256" key="1">
    <source>
        <dbReference type="ARBA" id="ARBA00022884"/>
    </source>
</evidence>
<dbReference type="PANTHER" id="PTHR23236:SF11">
    <property type="entry name" value="EUKARYOTIC TRANSLATION INITIATION FACTOR 4H"/>
    <property type="match status" value="1"/>
</dbReference>
<feature type="compositionally biased region" description="Basic and acidic residues" evidence="3">
    <location>
        <begin position="194"/>
        <end position="228"/>
    </location>
</feature>
<evidence type="ECO:0000313" key="6">
    <source>
        <dbReference type="Proteomes" id="UP001302126"/>
    </source>
</evidence>
<accession>A0AAN7AK17</accession>
<proteinExistence type="predicted"/>
<feature type="region of interest" description="Disordered" evidence="3">
    <location>
        <begin position="158"/>
        <end position="570"/>
    </location>
</feature>
<protein>
    <recommendedName>
        <fullName evidence="4">RRM domain-containing protein</fullName>
    </recommendedName>
</protein>
<keyword evidence="1 2" id="KW-0694">RNA-binding</keyword>
<reference evidence="5" key="1">
    <citation type="journal article" date="2023" name="Mol. Phylogenet. Evol.">
        <title>Genome-scale phylogeny and comparative genomics of the fungal order Sordariales.</title>
        <authorList>
            <person name="Hensen N."/>
            <person name="Bonometti L."/>
            <person name="Westerberg I."/>
            <person name="Brannstrom I.O."/>
            <person name="Guillou S."/>
            <person name="Cros-Aarteil S."/>
            <person name="Calhoun S."/>
            <person name="Haridas S."/>
            <person name="Kuo A."/>
            <person name="Mondo S."/>
            <person name="Pangilinan J."/>
            <person name="Riley R."/>
            <person name="LaButti K."/>
            <person name="Andreopoulos B."/>
            <person name="Lipzen A."/>
            <person name="Chen C."/>
            <person name="Yan M."/>
            <person name="Daum C."/>
            <person name="Ng V."/>
            <person name="Clum A."/>
            <person name="Steindorff A."/>
            <person name="Ohm R.A."/>
            <person name="Martin F."/>
            <person name="Silar P."/>
            <person name="Natvig D.O."/>
            <person name="Lalanne C."/>
            <person name="Gautier V."/>
            <person name="Ament-Velasquez S.L."/>
            <person name="Kruys A."/>
            <person name="Hutchinson M.I."/>
            <person name="Powell A.J."/>
            <person name="Barry K."/>
            <person name="Miller A.N."/>
            <person name="Grigoriev I.V."/>
            <person name="Debuchy R."/>
            <person name="Gladieux P."/>
            <person name="Hiltunen Thoren M."/>
            <person name="Johannesson H."/>
        </authorList>
    </citation>
    <scope>NUCLEOTIDE SEQUENCE</scope>
    <source>
        <strain evidence="5">PSN309</strain>
    </source>
</reference>
<feature type="compositionally biased region" description="Low complexity" evidence="3">
    <location>
        <begin position="350"/>
        <end position="366"/>
    </location>
</feature>
<evidence type="ECO:0000259" key="4">
    <source>
        <dbReference type="PROSITE" id="PS50102"/>
    </source>
</evidence>
<dbReference type="InterPro" id="IPR012677">
    <property type="entry name" value="Nucleotide-bd_a/b_plait_sf"/>
</dbReference>
<feature type="domain" description="RRM" evidence="4">
    <location>
        <begin position="85"/>
        <end position="161"/>
    </location>
</feature>
<evidence type="ECO:0000256" key="3">
    <source>
        <dbReference type="SAM" id="MobiDB-lite"/>
    </source>
</evidence>
<feature type="compositionally biased region" description="Basic and acidic residues" evidence="3">
    <location>
        <begin position="440"/>
        <end position="473"/>
    </location>
</feature>
<dbReference type="GO" id="GO:0003723">
    <property type="term" value="F:RNA binding"/>
    <property type="evidence" value="ECO:0007669"/>
    <property type="project" value="UniProtKB-UniRule"/>
</dbReference>
<dbReference type="InterPro" id="IPR035979">
    <property type="entry name" value="RBD_domain_sf"/>
</dbReference>
<evidence type="ECO:0000256" key="2">
    <source>
        <dbReference type="PROSITE-ProRule" id="PRU00176"/>
    </source>
</evidence>
<organism evidence="5 6">
    <name type="scientific">Podospora australis</name>
    <dbReference type="NCBI Taxonomy" id="1536484"/>
    <lineage>
        <taxon>Eukaryota</taxon>
        <taxon>Fungi</taxon>
        <taxon>Dikarya</taxon>
        <taxon>Ascomycota</taxon>
        <taxon>Pezizomycotina</taxon>
        <taxon>Sordariomycetes</taxon>
        <taxon>Sordariomycetidae</taxon>
        <taxon>Sordariales</taxon>
        <taxon>Podosporaceae</taxon>
        <taxon>Podospora</taxon>
    </lineage>
</organism>
<reference evidence="5" key="2">
    <citation type="submission" date="2023-05" db="EMBL/GenBank/DDBJ databases">
        <authorList>
            <consortium name="Lawrence Berkeley National Laboratory"/>
            <person name="Steindorff A."/>
            <person name="Hensen N."/>
            <person name="Bonometti L."/>
            <person name="Westerberg I."/>
            <person name="Brannstrom I.O."/>
            <person name="Guillou S."/>
            <person name="Cros-Aarteil S."/>
            <person name="Calhoun S."/>
            <person name="Haridas S."/>
            <person name="Kuo A."/>
            <person name="Mondo S."/>
            <person name="Pangilinan J."/>
            <person name="Riley R."/>
            <person name="Labutti K."/>
            <person name="Andreopoulos B."/>
            <person name="Lipzen A."/>
            <person name="Chen C."/>
            <person name="Yanf M."/>
            <person name="Daum C."/>
            <person name="Ng V."/>
            <person name="Clum A."/>
            <person name="Ohm R."/>
            <person name="Martin F."/>
            <person name="Silar P."/>
            <person name="Natvig D."/>
            <person name="Lalanne C."/>
            <person name="Gautier V."/>
            <person name="Ament-Velasquez S.L."/>
            <person name="Kruys A."/>
            <person name="Hutchinson M.I."/>
            <person name="Powell A.J."/>
            <person name="Barry K."/>
            <person name="Miller A.N."/>
            <person name="Grigoriev I.V."/>
            <person name="Debuchy R."/>
            <person name="Gladieux P."/>
            <person name="Thoren M.H."/>
            <person name="Johannesson H."/>
        </authorList>
    </citation>
    <scope>NUCLEOTIDE SEQUENCE</scope>
    <source>
        <strain evidence="5">PSN309</strain>
    </source>
</reference>
<dbReference type="InterPro" id="IPR000504">
    <property type="entry name" value="RRM_dom"/>
</dbReference>
<dbReference type="GO" id="GO:0005730">
    <property type="term" value="C:nucleolus"/>
    <property type="evidence" value="ECO:0007669"/>
    <property type="project" value="TreeGrafter"/>
</dbReference>
<gene>
    <name evidence="5" type="ORF">QBC35DRAFT_513957</name>
</gene>
<dbReference type="PROSITE" id="PS50102">
    <property type="entry name" value="RRM"/>
    <property type="match status" value="1"/>
</dbReference>
<feature type="compositionally biased region" description="Gly residues" evidence="3">
    <location>
        <begin position="163"/>
        <end position="176"/>
    </location>
</feature>
<dbReference type="Pfam" id="PF00076">
    <property type="entry name" value="RRM_1"/>
    <property type="match status" value="1"/>
</dbReference>
<dbReference type="EMBL" id="MU864374">
    <property type="protein sequence ID" value="KAK4189534.1"/>
    <property type="molecule type" value="Genomic_DNA"/>
</dbReference>
<feature type="compositionally biased region" description="Low complexity" evidence="3">
    <location>
        <begin position="325"/>
        <end position="336"/>
    </location>
</feature>
<dbReference type="SMART" id="SM00360">
    <property type="entry name" value="RRM"/>
    <property type="match status" value="1"/>
</dbReference>
<name>A0AAN7AK17_9PEZI</name>
<feature type="compositionally biased region" description="Low complexity" evidence="3">
    <location>
        <begin position="517"/>
        <end position="527"/>
    </location>
</feature>
<dbReference type="PANTHER" id="PTHR23236">
    <property type="entry name" value="EUKARYOTIC TRANSLATION INITIATION FACTOR 4B/4H"/>
    <property type="match status" value="1"/>
</dbReference>
<feature type="region of interest" description="Disordered" evidence="3">
    <location>
        <begin position="15"/>
        <end position="69"/>
    </location>
</feature>
<evidence type="ECO:0000313" key="5">
    <source>
        <dbReference type="EMBL" id="KAK4189534.1"/>
    </source>
</evidence>
<feature type="compositionally biased region" description="Gly residues" evidence="3">
    <location>
        <begin position="497"/>
        <end position="507"/>
    </location>
</feature>
<dbReference type="Gene3D" id="3.30.70.330">
    <property type="match status" value="1"/>
</dbReference>
<dbReference type="AlphaFoldDB" id="A0AAN7AK17"/>
<feature type="compositionally biased region" description="Basic and acidic residues" evidence="3">
    <location>
        <begin position="239"/>
        <end position="263"/>
    </location>
</feature>
<dbReference type="SUPFAM" id="SSF54928">
    <property type="entry name" value="RNA-binding domain, RBD"/>
    <property type="match status" value="1"/>
</dbReference>
<dbReference type="Proteomes" id="UP001302126">
    <property type="component" value="Unassembled WGS sequence"/>
</dbReference>
<feature type="compositionally biased region" description="Basic and acidic residues" evidence="3">
    <location>
        <begin position="376"/>
        <end position="419"/>
    </location>
</feature>
<sequence>MAPKKKEVQKLSLGEFLNDSLGGGGGSWADEVEDTYGTQSFPSTDSRRPTGGYNSYGGGDRSTNDRGYSTLHDNLPQTLPDKPPYTAHIGNLSWDATEETITDFFDGCNVKNVRIILDRETKRPKGFAYAEFNDLEGLKTALTRDGEQFEGRRIRLTIAEPPRGGGGFGDRGGGGFGDRELDWGAKRGPLADIPGRESNRRDFSDRKPREFQGGDDKPARDITWERRGPLSPIVQAERPGSREGSRPRTNEGRTESFRSDRKASPAAWGPSEGRQDSRPPRREFSERPERPERVPTAAEKDFNWRNNMRAEPVAKAPASREGSEAPTSPAPAAALPVGRPKLNLTKRTVSEAPETATAAASSKASPFGAARPIDTAAREREIEEKKLKAQKEAEEKAEKAKEEKIAQEAAAKEAAEKAAEAAAEAAAKAKSDAEAAAAAEPKEEAVAPTTEEEKVPAKAREPREPRAPREPREAAPTSRAVESGNWRRGPAEPSRGNAGGPRRGGAPRGPRNDSGRGPRPNGSGPAPTSAPQSPSVEKTPASPAVDEDGWTTVTQPVKGRRGQGNRPVVS</sequence>
<feature type="compositionally biased region" description="Basic and acidic residues" evidence="3">
    <location>
        <begin position="273"/>
        <end position="303"/>
    </location>
</feature>
<keyword evidence="6" id="KW-1185">Reference proteome</keyword>
<comment type="caution">
    <text evidence="5">The sequence shown here is derived from an EMBL/GenBank/DDBJ whole genome shotgun (WGS) entry which is preliminary data.</text>
</comment>